<dbReference type="InterPro" id="IPR004316">
    <property type="entry name" value="SWEET_rpt"/>
</dbReference>
<feature type="transmembrane region" description="Helical" evidence="1">
    <location>
        <begin position="49"/>
        <end position="70"/>
    </location>
</feature>
<evidence type="ECO:0000256" key="1">
    <source>
        <dbReference type="SAM" id="Phobius"/>
    </source>
</evidence>
<keyword evidence="1" id="KW-0812">Transmembrane</keyword>
<name>A0A317JS23_9BACT</name>
<keyword evidence="1" id="KW-0472">Membrane</keyword>
<dbReference type="EMBL" id="PSRQ01000050">
    <property type="protein sequence ID" value="PWU22969.1"/>
    <property type="molecule type" value="Genomic_DNA"/>
</dbReference>
<reference evidence="2 3" key="1">
    <citation type="submission" date="2018-02" db="EMBL/GenBank/DDBJ databases">
        <title>Genomic Reconstructions from Amazon Rainforest and Pasture Soil Reveal Novel Insights into the Physiology of Candidate Phyla in Tropical Sites.</title>
        <authorList>
            <person name="Kroeger M.E."/>
            <person name="Delmont T."/>
            <person name="Eren A.M."/>
            <person name="Guo J."/>
            <person name="Meyer K.M."/>
            <person name="Khan K."/>
            <person name="Rodrigues J.L.M."/>
            <person name="Bohannan B.J.M."/>
            <person name="Tringe S."/>
            <person name="Borges C.D."/>
            <person name="Tiedje J."/>
            <person name="Tsai S.M."/>
            <person name="Nusslein K."/>
        </authorList>
    </citation>
    <scope>NUCLEOTIDE SEQUENCE [LARGE SCALE GENOMIC DNA]</scope>
    <source>
        <strain evidence="2">Amazon FNV 2010 28 9</strain>
    </source>
</reference>
<evidence type="ECO:0000313" key="2">
    <source>
        <dbReference type="EMBL" id="PWU22969.1"/>
    </source>
</evidence>
<dbReference type="GO" id="GO:0016020">
    <property type="term" value="C:membrane"/>
    <property type="evidence" value="ECO:0007669"/>
    <property type="project" value="InterPro"/>
</dbReference>
<dbReference type="Proteomes" id="UP000246104">
    <property type="component" value="Unassembled WGS sequence"/>
</dbReference>
<feature type="transmembrane region" description="Helical" evidence="1">
    <location>
        <begin position="77"/>
        <end position="98"/>
    </location>
</feature>
<evidence type="ECO:0008006" key="4">
    <source>
        <dbReference type="Google" id="ProtNLM"/>
    </source>
</evidence>
<comment type="caution">
    <text evidence="2">The sequence shown here is derived from an EMBL/GenBank/DDBJ whole genome shotgun (WGS) entry which is preliminary data.</text>
</comment>
<dbReference type="AlphaFoldDB" id="A0A317JS23"/>
<proteinExistence type="predicted"/>
<sequence length="99" mass="11183">MHQAHGLHHIIKKKKKNTYDKFMYGFAMLTPLSVLPQIQQIFIHHSVGGVSLATWTVFEGSSLLWLVYGLKHKAHAIVVNNVVSFLLQGVVLAGIFLYR</sequence>
<evidence type="ECO:0000313" key="3">
    <source>
        <dbReference type="Proteomes" id="UP000246104"/>
    </source>
</evidence>
<feature type="transmembrane region" description="Helical" evidence="1">
    <location>
        <begin position="22"/>
        <end position="43"/>
    </location>
</feature>
<organism evidence="2 3">
    <name type="scientific">Candidatus Cerribacteria bacterium 'Amazon FNV 2010 28 9'</name>
    <dbReference type="NCBI Taxonomy" id="2081795"/>
    <lineage>
        <taxon>Bacteria</taxon>
        <taxon>Candidatus Cerribacteria</taxon>
    </lineage>
</organism>
<accession>A0A317JS23</accession>
<dbReference type="Pfam" id="PF03083">
    <property type="entry name" value="MtN3_slv"/>
    <property type="match status" value="1"/>
</dbReference>
<keyword evidence="1" id="KW-1133">Transmembrane helix</keyword>
<protein>
    <recommendedName>
        <fullName evidence="4">MtN3 and saliva related transmembrane protein</fullName>
    </recommendedName>
</protein>
<dbReference type="Gene3D" id="1.20.1280.290">
    <property type="match status" value="1"/>
</dbReference>
<gene>
    <name evidence="2" type="ORF">C5B42_04490</name>
</gene>